<dbReference type="InterPro" id="IPR037069">
    <property type="entry name" value="AcylCoA_DH/ox_N_sf"/>
</dbReference>
<proteinExistence type="inferred from homology"/>
<dbReference type="EMBL" id="SJSK01000004">
    <property type="protein sequence ID" value="TCC89492.1"/>
    <property type="molecule type" value="Genomic_DNA"/>
</dbReference>
<dbReference type="GO" id="GO:0006635">
    <property type="term" value="P:fatty acid beta-oxidation"/>
    <property type="evidence" value="ECO:0007669"/>
    <property type="project" value="InterPro"/>
</dbReference>
<sequence length="453" mass="50374">MPNIFSSLKNAYQLFKHIDFNQLDALSKKVDLPKMVETISSLDEKQLSAMMKMMGGNTKKKELPPIEGDFYHLGDEALKDADRELQLKVRAVLEKDVKPLVNRYWNKAEFPFEIIPKLAELNICGLTYQGYGCPGKSNLMEGILAMEMARIDTSVSTFFGVQSGLAMGSIYLLGSEEQKQQWLPAMQQFKIIGAFGLTEPEVGSGAAGGLGTTAKRQGNKWIINGQKKWIGNAPFAEVTIIWARDLADDEVKGFLVKKENPGFVVEKMQDKMALRIVQNGLITLTNCEVDEEDRLQNANSFKDTAKVLKMTRAGVAWQAVGCARGAYEAALKYTQTRKQFGRPIASFQLIQNHLVEMLSNLTAMQTLCFRLSQLQDQGLLTDEHASLAKVFCSMRTRDVVSRAREVMGGNGILLEYDVARFVADAEAIYSYEGTKEINTLIVGRAITGFSAFV</sequence>
<dbReference type="PROSITE" id="PS00073">
    <property type="entry name" value="ACYL_COA_DH_2"/>
    <property type="match status" value="1"/>
</dbReference>
<dbReference type="InterPro" id="IPR036250">
    <property type="entry name" value="AcylCo_DH-like_C"/>
</dbReference>
<keyword evidence="10" id="KW-1185">Reference proteome</keyword>
<dbReference type="Gene3D" id="2.40.110.10">
    <property type="entry name" value="Butyryl-CoA Dehydrogenase, subunit A, domain 2"/>
    <property type="match status" value="1"/>
</dbReference>
<comment type="caution">
    <text evidence="9">The sequence shown here is derived from an EMBL/GenBank/DDBJ whole genome shotgun (WGS) entry which is preliminary data.</text>
</comment>
<keyword evidence="5" id="KW-0560">Oxidoreductase</keyword>
<dbReference type="InterPro" id="IPR046373">
    <property type="entry name" value="Acyl-CoA_Oxase/DH_mid-dom_sf"/>
</dbReference>
<evidence type="ECO:0000256" key="5">
    <source>
        <dbReference type="RuleBase" id="RU362125"/>
    </source>
</evidence>
<dbReference type="GO" id="GO:0003995">
    <property type="term" value="F:acyl-CoA dehydrogenase activity"/>
    <property type="evidence" value="ECO:0007669"/>
    <property type="project" value="InterPro"/>
</dbReference>
<dbReference type="RefSeq" id="WP_131554478.1">
    <property type="nucleotide sequence ID" value="NZ_SJSK01000004.1"/>
</dbReference>
<dbReference type="OrthoDB" id="1522475at2"/>
<dbReference type="PANTHER" id="PTHR43188:SF1">
    <property type="entry name" value="ACYL-COA DEHYDROGENASE"/>
    <property type="match status" value="1"/>
</dbReference>
<keyword evidence="4 5" id="KW-0274">FAD</keyword>
<evidence type="ECO:0000313" key="10">
    <source>
        <dbReference type="Proteomes" id="UP000292884"/>
    </source>
</evidence>
<dbReference type="PANTHER" id="PTHR43188">
    <property type="entry name" value="ACYL-COENZYME A OXIDASE"/>
    <property type="match status" value="1"/>
</dbReference>
<dbReference type="SUPFAM" id="SSF47203">
    <property type="entry name" value="Acyl-CoA dehydrogenase C-terminal domain-like"/>
    <property type="match status" value="1"/>
</dbReference>
<dbReference type="Gene3D" id="1.10.540.10">
    <property type="entry name" value="Acyl-CoA dehydrogenase/oxidase, N-terminal domain"/>
    <property type="match status" value="1"/>
</dbReference>
<dbReference type="InterPro" id="IPR006089">
    <property type="entry name" value="Acyl-CoA_DH_CS"/>
</dbReference>
<dbReference type="InterPro" id="IPR013786">
    <property type="entry name" value="AcylCoA_DH/ox_N"/>
</dbReference>
<dbReference type="AlphaFoldDB" id="A0A4R0MTG9"/>
<dbReference type="GO" id="GO:0050660">
    <property type="term" value="F:flavin adenine dinucleotide binding"/>
    <property type="evidence" value="ECO:0007669"/>
    <property type="project" value="InterPro"/>
</dbReference>
<feature type="domain" description="Acyl-CoA dehydrogenase/oxidase C-terminal" evidence="6">
    <location>
        <begin position="305"/>
        <end position="446"/>
    </location>
</feature>
<dbReference type="Pfam" id="PF00441">
    <property type="entry name" value="Acyl-CoA_dh_1"/>
    <property type="match status" value="1"/>
</dbReference>
<evidence type="ECO:0000259" key="6">
    <source>
        <dbReference type="Pfam" id="PF00441"/>
    </source>
</evidence>
<dbReference type="Pfam" id="PF02770">
    <property type="entry name" value="Acyl-CoA_dh_M"/>
    <property type="match status" value="1"/>
</dbReference>
<evidence type="ECO:0000256" key="1">
    <source>
        <dbReference type="ARBA" id="ARBA00001974"/>
    </source>
</evidence>
<evidence type="ECO:0000313" key="9">
    <source>
        <dbReference type="EMBL" id="TCC89492.1"/>
    </source>
</evidence>
<evidence type="ECO:0000256" key="3">
    <source>
        <dbReference type="ARBA" id="ARBA00022630"/>
    </source>
</evidence>
<dbReference type="InterPro" id="IPR009075">
    <property type="entry name" value="AcylCo_DH/oxidase_C"/>
</dbReference>
<gene>
    <name evidence="9" type="ORF">EZ428_17525</name>
</gene>
<dbReference type="InterPro" id="IPR006091">
    <property type="entry name" value="Acyl-CoA_Oxase/DH_mid-dom"/>
</dbReference>
<reference evidence="9 10" key="1">
    <citation type="submission" date="2019-02" db="EMBL/GenBank/DDBJ databases">
        <title>Pedobacter sp. RP-1-13 sp. nov., isolated from Arctic soil.</title>
        <authorList>
            <person name="Dahal R.H."/>
        </authorList>
    </citation>
    <scope>NUCLEOTIDE SEQUENCE [LARGE SCALE GENOMIC DNA]</scope>
    <source>
        <strain evidence="9 10">RP-1-13</strain>
    </source>
</reference>
<name>A0A4R0MTG9_9SPHI</name>
<evidence type="ECO:0000256" key="2">
    <source>
        <dbReference type="ARBA" id="ARBA00009347"/>
    </source>
</evidence>
<dbReference type="SUPFAM" id="SSF56645">
    <property type="entry name" value="Acyl-CoA dehydrogenase NM domain-like"/>
    <property type="match status" value="1"/>
</dbReference>
<dbReference type="Gene3D" id="1.20.140.10">
    <property type="entry name" value="Butyryl-CoA Dehydrogenase, subunit A, domain 3"/>
    <property type="match status" value="1"/>
</dbReference>
<comment type="similarity">
    <text evidence="2 5">Belongs to the acyl-CoA dehydrogenase family.</text>
</comment>
<feature type="domain" description="Acyl-CoA oxidase/dehydrogenase middle" evidence="7">
    <location>
        <begin position="194"/>
        <end position="287"/>
    </location>
</feature>
<dbReference type="InterPro" id="IPR009100">
    <property type="entry name" value="AcylCoA_DH/oxidase_NM_dom_sf"/>
</dbReference>
<evidence type="ECO:0000256" key="4">
    <source>
        <dbReference type="ARBA" id="ARBA00022827"/>
    </source>
</evidence>
<evidence type="ECO:0000259" key="8">
    <source>
        <dbReference type="Pfam" id="PF02771"/>
    </source>
</evidence>
<dbReference type="Pfam" id="PF02771">
    <property type="entry name" value="Acyl-CoA_dh_N"/>
    <property type="match status" value="1"/>
</dbReference>
<dbReference type="InterPro" id="IPR045008">
    <property type="entry name" value="ACX4-like"/>
</dbReference>
<organism evidence="9 10">
    <name type="scientific">Pedobacter frigiditerrae</name>
    <dbReference type="NCBI Taxonomy" id="2530452"/>
    <lineage>
        <taxon>Bacteria</taxon>
        <taxon>Pseudomonadati</taxon>
        <taxon>Bacteroidota</taxon>
        <taxon>Sphingobacteriia</taxon>
        <taxon>Sphingobacteriales</taxon>
        <taxon>Sphingobacteriaceae</taxon>
        <taxon>Pedobacter</taxon>
    </lineage>
</organism>
<evidence type="ECO:0000259" key="7">
    <source>
        <dbReference type="Pfam" id="PF02770"/>
    </source>
</evidence>
<protein>
    <submittedName>
        <fullName evidence="9">Acyl-CoA dehydrogenase</fullName>
    </submittedName>
</protein>
<accession>A0A4R0MTG9</accession>
<comment type="cofactor">
    <cofactor evidence="1 5">
        <name>FAD</name>
        <dbReference type="ChEBI" id="CHEBI:57692"/>
    </cofactor>
</comment>
<dbReference type="Proteomes" id="UP000292884">
    <property type="component" value="Unassembled WGS sequence"/>
</dbReference>
<keyword evidence="3 5" id="KW-0285">Flavoprotein</keyword>
<feature type="domain" description="Acyl-CoA dehydrogenase/oxidase N-terminal" evidence="8">
    <location>
        <begin position="81"/>
        <end position="187"/>
    </location>
</feature>